<keyword evidence="5 11" id="KW-0479">Metal-binding</keyword>
<dbReference type="NCBIfam" id="TIGR01882">
    <property type="entry name" value="peptidase-T"/>
    <property type="match status" value="1"/>
</dbReference>
<dbReference type="Proteomes" id="UP000003157">
    <property type="component" value="Unassembled WGS sequence"/>
</dbReference>
<comment type="similarity">
    <text evidence="2">Belongs to the peptidase M20B family.</text>
</comment>
<protein>
    <recommendedName>
        <fullName evidence="9">Peptidase T</fullName>
        <ecNumber evidence="9">3.4.11.4</ecNumber>
    </recommendedName>
</protein>
<dbReference type="PROSITE" id="PS00758">
    <property type="entry name" value="ARGE_DAPE_CPG2_1"/>
    <property type="match status" value="1"/>
</dbReference>
<dbReference type="eggNOG" id="COG2195">
    <property type="taxonomic scope" value="Bacteria"/>
</dbReference>
<keyword evidence="8" id="KW-0482">Metalloprotease</keyword>
<dbReference type="Pfam" id="PF07687">
    <property type="entry name" value="M20_dimer"/>
    <property type="match status" value="1"/>
</dbReference>
<feature type="active site" evidence="10">
    <location>
        <position position="79"/>
    </location>
</feature>
<dbReference type="RefSeq" id="WP_008788155.1">
    <property type="nucleotide sequence ID" value="NZ_AKCB01000002.1"/>
</dbReference>
<dbReference type="CDD" id="cd03892">
    <property type="entry name" value="M20_peptT"/>
    <property type="match status" value="1"/>
</dbReference>
<dbReference type="PANTHER" id="PTHR42994:SF1">
    <property type="entry name" value="PEPTIDASE T"/>
    <property type="match status" value="1"/>
</dbReference>
<proteinExistence type="inferred from homology"/>
<evidence type="ECO:0000256" key="2">
    <source>
        <dbReference type="ARBA" id="ARBA00009692"/>
    </source>
</evidence>
<keyword evidence="6" id="KW-0378">Hydrolase</keyword>
<evidence type="ECO:0000256" key="4">
    <source>
        <dbReference type="ARBA" id="ARBA00022670"/>
    </source>
</evidence>
<keyword evidence="3" id="KW-0031">Aminopeptidase</keyword>
<gene>
    <name evidence="13" type="ORF">HMPREF9488_01039</name>
</gene>
<dbReference type="AlphaFoldDB" id="E7G8F1"/>
<name>E7G8F1_9FIRM</name>
<dbReference type="GO" id="GO:0045148">
    <property type="term" value="F:tripeptide aminopeptidase activity"/>
    <property type="evidence" value="ECO:0007669"/>
    <property type="project" value="UniProtKB-UniRule"/>
</dbReference>
<dbReference type="InterPro" id="IPR002933">
    <property type="entry name" value="Peptidase_M20"/>
</dbReference>
<dbReference type="InterPro" id="IPR010161">
    <property type="entry name" value="Peptidase_M20B"/>
</dbReference>
<dbReference type="Gene3D" id="3.40.630.10">
    <property type="entry name" value="Zn peptidases"/>
    <property type="match status" value="1"/>
</dbReference>
<dbReference type="InterPro" id="IPR036264">
    <property type="entry name" value="Bact_exopeptidase_dim_dom"/>
</dbReference>
<dbReference type="STRING" id="100884.GCA_000269565_02885"/>
<dbReference type="SUPFAM" id="SSF55031">
    <property type="entry name" value="Bacterial exopeptidase dimerisation domain"/>
    <property type="match status" value="1"/>
</dbReference>
<accession>E7G8F1</accession>
<dbReference type="GO" id="GO:0008270">
    <property type="term" value="F:zinc ion binding"/>
    <property type="evidence" value="ECO:0007669"/>
    <property type="project" value="InterPro"/>
</dbReference>
<dbReference type="InterPro" id="IPR001261">
    <property type="entry name" value="ArgE/DapE_CS"/>
</dbReference>
<dbReference type="SUPFAM" id="SSF53187">
    <property type="entry name" value="Zn-dependent exopeptidases"/>
    <property type="match status" value="1"/>
</dbReference>
<feature type="domain" description="Peptidase M20 dimerisation" evidence="12">
    <location>
        <begin position="205"/>
        <end position="296"/>
    </location>
</feature>
<feature type="binding site" evidence="11">
    <location>
        <position position="138"/>
    </location>
    <ligand>
        <name>Zn(2+)</name>
        <dbReference type="ChEBI" id="CHEBI:29105"/>
        <label>1</label>
    </ligand>
</feature>
<feature type="binding site" evidence="11">
    <location>
        <position position="377"/>
    </location>
    <ligand>
        <name>Zn(2+)</name>
        <dbReference type="ChEBI" id="CHEBI:29105"/>
        <label>2</label>
    </ligand>
</feature>
<evidence type="ECO:0000256" key="8">
    <source>
        <dbReference type="ARBA" id="ARBA00023049"/>
    </source>
</evidence>
<evidence type="ECO:0000256" key="1">
    <source>
        <dbReference type="ARBA" id="ARBA00000870"/>
    </source>
</evidence>
<dbReference type="PIRSF" id="PIRSF037215">
    <property type="entry name" value="Peptidase_M20B"/>
    <property type="match status" value="1"/>
</dbReference>
<evidence type="ECO:0000256" key="9">
    <source>
        <dbReference type="NCBIfam" id="TIGR01882"/>
    </source>
</evidence>
<evidence type="ECO:0000256" key="5">
    <source>
        <dbReference type="ARBA" id="ARBA00022723"/>
    </source>
</evidence>
<dbReference type="EC" id="3.4.11.4" evidence="9"/>
<dbReference type="GO" id="GO:0006518">
    <property type="term" value="P:peptide metabolic process"/>
    <property type="evidence" value="ECO:0007669"/>
    <property type="project" value="InterPro"/>
</dbReference>
<dbReference type="Pfam" id="PF01546">
    <property type="entry name" value="Peptidase_M20"/>
    <property type="match status" value="1"/>
</dbReference>
<dbReference type="HOGENOM" id="CLU_053676_0_0_9"/>
<dbReference type="PANTHER" id="PTHR42994">
    <property type="entry name" value="PEPTIDASE T"/>
    <property type="match status" value="1"/>
</dbReference>
<organism evidence="13 14">
    <name type="scientific">Coprobacillus cateniformis</name>
    <dbReference type="NCBI Taxonomy" id="100884"/>
    <lineage>
        <taxon>Bacteria</taxon>
        <taxon>Bacillati</taxon>
        <taxon>Bacillota</taxon>
        <taxon>Erysipelotrichia</taxon>
        <taxon>Erysipelotrichales</taxon>
        <taxon>Coprobacillaceae</taxon>
        <taxon>Coprobacillus</taxon>
    </lineage>
</organism>
<comment type="catalytic activity">
    <reaction evidence="1">
        <text>Release of the N-terminal residue from a tripeptide.</text>
        <dbReference type="EC" id="3.4.11.4"/>
    </reaction>
</comment>
<dbReference type="Gene3D" id="3.30.70.360">
    <property type="match status" value="1"/>
</dbReference>
<evidence type="ECO:0000313" key="13">
    <source>
        <dbReference type="EMBL" id="EFW05663.1"/>
    </source>
</evidence>
<evidence type="ECO:0000256" key="11">
    <source>
        <dbReference type="PIRSR" id="PIRSR037215-2"/>
    </source>
</evidence>
<dbReference type="OrthoDB" id="9804934at2"/>
<evidence type="ECO:0000313" key="14">
    <source>
        <dbReference type="Proteomes" id="UP000003157"/>
    </source>
</evidence>
<feature type="binding site" evidence="11">
    <location>
        <position position="195"/>
    </location>
    <ligand>
        <name>Zn(2+)</name>
        <dbReference type="ChEBI" id="CHEBI:29105"/>
        <label>1</label>
    </ligand>
</feature>
<evidence type="ECO:0000256" key="10">
    <source>
        <dbReference type="PIRSR" id="PIRSR037215-1"/>
    </source>
</evidence>
<dbReference type="NCBIfam" id="NF009920">
    <property type="entry name" value="PRK13381.1"/>
    <property type="match status" value="1"/>
</dbReference>
<evidence type="ECO:0000256" key="3">
    <source>
        <dbReference type="ARBA" id="ARBA00022438"/>
    </source>
</evidence>
<dbReference type="GO" id="GO:0006508">
    <property type="term" value="P:proteolysis"/>
    <property type="evidence" value="ECO:0007669"/>
    <property type="project" value="UniProtKB-UniRule"/>
</dbReference>
<keyword evidence="7 11" id="KW-0862">Zinc</keyword>
<keyword evidence="14" id="KW-1185">Reference proteome</keyword>
<sequence>MKIENRFLKYISFNTQSDPYSTTSPSSKNQLELAEFLIEEMRILGLENVHMSEFGVIYGTIPSNNNHQGDVIGLIAHMDTSPDASGENVHPQIIRNYDGSRISLNEDMVLDPQEFPDLNEVIGHDIITTDGTTLLGADDKAGIAIIMSLAEYMYKHPEFKHNDIQIAFTPDEEVGRGTEHFDLDTFQADYAYTIDGGHINELYFENFNAYQVLVEITGKSIHPGSAKNKMVNSLSVGIEFDQLLPQHKTPEHTEGYEGFHHLHHVQGTCEKTRLEYIVRDHNFLELKDQLNDFKRIQAFLNSRYGYELVHITMHEQYLNMKDIIKDTPEIVEQVEIAMNDVGLNPTIVPIRGGTDGAMLSYKGLPCPNLGTGGFNCHGPFEFVSITMMKKGLELLLRLIRNNVYAKEDMPF</sequence>
<evidence type="ECO:0000256" key="7">
    <source>
        <dbReference type="ARBA" id="ARBA00022833"/>
    </source>
</evidence>
<evidence type="ECO:0000259" key="12">
    <source>
        <dbReference type="Pfam" id="PF07687"/>
    </source>
</evidence>
<evidence type="ECO:0000256" key="6">
    <source>
        <dbReference type="ARBA" id="ARBA00022801"/>
    </source>
</evidence>
<dbReference type="GO" id="GO:0008237">
    <property type="term" value="F:metallopeptidase activity"/>
    <property type="evidence" value="ECO:0007669"/>
    <property type="project" value="UniProtKB-KW"/>
</dbReference>
<feature type="binding site" evidence="11">
    <location>
        <position position="173"/>
    </location>
    <ligand>
        <name>Zn(2+)</name>
        <dbReference type="ChEBI" id="CHEBI:29105"/>
        <label>2</label>
    </ligand>
</feature>
<feature type="active site" description="Proton acceptor" evidence="10">
    <location>
        <position position="172"/>
    </location>
</feature>
<comment type="caution">
    <text evidence="13">The sequence shown here is derived from an EMBL/GenBank/DDBJ whole genome shotgun (WGS) entry which is preliminary data.</text>
</comment>
<dbReference type="NCBIfam" id="NF003976">
    <property type="entry name" value="PRK05469.1"/>
    <property type="match status" value="1"/>
</dbReference>
<dbReference type="PROSITE" id="PS00759">
    <property type="entry name" value="ARGE_DAPE_CPG2_2"/>
    <property type="match status" value="1"/>
</dbReference>
<dbReference type="EMBL" id="ADKX01000017">
    <property type="protein sequence ID" value="EFW05663.1"/>
    <property type="molecule type" value="Genomic_DNA"/>
</dbReference>
<feature type="binding site" evidence="11">
    <location>
        <position position="77"/>
    </location>
    <ligand>
        <name>Zn(2+)</name>
        <dbReference type="ChEBI" id="CHEBI:29105"/>
        <label>1</label>
    </ligand>
</feature>
<dbReference type="InterPro" id="IPR011650">
    <property type="entry name" value="Peptidase_M20_dimer"/>
</dbReference>
<comment type="cofactor">
    <cofactor evidence="11">
        <name>Zn(2+)</name>
        <dbReference type="ChEBI" id="CHEBI:29105"/>
    </cofactor>
    <text evidence="11">Binds 2 Zn(2+) ions per subunit.</text>
</comment>
<keyword evidence="4" id="KW-0645">Protease</keyword>
<reference evidence="13 14" key="1">
    <citation type="submission" date="2010-12" db="EMBL/GenBank/DDBJ databases">
        <title>The Genome Sequence of Coprobacillus sp. strain 29_1.</title>
        <authorList>
            <consortium name="The Broad Institute Genome Sequencing Platform"/>
            <person name="Earl A."/>
            <person name="Ward D."/>
            <person name="Feldgarden M."/>
            <person name="Gevers D."/>
            <person name="Daigneault M."/>
            <person name="Sibley C.D."/>
            <person name="White A."/>
            <person name="Strauss J."/>
            <person name="Allen-Vercoe E."/>
            <person name="Young S.K."/>
            <person name="Zeng Q."/>
            <person name="Gargeya S."/>
            <person name="Fitzgerald M."/>
            <person name="Haas B."/>
            <person name="Abouelleil A."/>
            <person name="Alvarado L."/>
            <person name="Arachchi H.M."/>
            <person name="Berlin A."/>
            <person name="Brown A."/>
            <person name="Chapman S.B."/>
            <person name="Chen Z."/>
            <person name="Dunbar C."/>
            <person name="Freedman E."/>
            <person name="Gearin G."/>
            <person name="Gellesch M."/>
            <person name="Goldberg J."/>
            <person name="Griggs A."/>
            <person name="Gujja S."/>
            <person name="Heilman E."/>
            <person name="Heiman D."/>
            <person name="Howarth C."/>
            <person name="Larson L."/>
            <person name="Lui A."/>
            <person name="MacDonald P.J.P."/>
            <person name="Mehta T."/>
            <person name="Montmayeur A."/>
            <person name="Murphy C."/>
            <person name="Neiman D."/>
            <person name="Pearson M."/>
            <person name="Priest M."/>
            <person name="Roberts A."/>
            <person name="Saif S."/>
            <person name="Shea T."/>
            <person name="Shenoy N."/>
            <person name="Sisk P."/>
            <person name="Stolte C."/>
            <person name="Sykes S."/>
            <person name="White J."/>
            <person name="Yandava C."/>
            <person name="Nusbaum C."/>
            <person name="Birren B."/>
        </authorList>
    </citation>
    <scope>NUCLEOTIDE SEQUENCE [LARGE SCALE GENOMIC DNA]</scope>
    <source>
        <strain evidence="13 14">29_1</strain>
    </source>
</reference>
<dbReference type="GeneID" id="78230688"/>
<feature type="binding site" evidence="11">
    <location>
        <position position="138"/>
    </location>
    <ligand>
        <name>Zn(2+)</name>
        <dbReference type="ChEBI" id="CHEBI:29105"/>
        <label>2</label>
    </ligand>
</feature>